<gene>
    <name evidence="2" type="ORF">D7I43_28055</name>
</gene>
<evidence type="ECO:0000313" key="2">
    <source>
        <dbReference type="EMBL" id="RKF24140.1"/>
    </source>
</evidence>
<name>A0A420EU27_9ACTN</name>
<evidence type="ECO:0000256" key="1">
    <source>
        <dbReference type="SAM" id="MobiDB-lite"/>
    </source>
</evidence>
<dbReference type="RefSeq" id="WP_120331590.1">
    <property type="nucleotide sequence ID" value="NZ_RAQQ01000027.1"/>
</dbReference>
<evidence type="ECO:0000313" key="3">
    <source>
        <dbReference type="Proteomes" id="UP000285744"/>
    </source>
</evidence>
<protein>
    <submittedName>
        <fullName evidence="2">Uncharacterized protein</fullName>
    </submittedName>
</protein>
<sequence>MDKAALFAPRLPEDDVEVPGVGRVRVRGLNRSEAMAVGKIEDAALKDLNIIAMGMVAPKLSVSEVRRWGEAAPAGELEVVSRRIAQLSGMLPDSAKEAVKEFEANPDSEFRVLPGAAAGDDGGPAAGGDAQR</sequence>
<accession>A0A420EU27</accession>
<dbReference type="EMBL" id="RAQQ01000027">
    <property type="protein sequence ID" value="RKF24140.1"/>
    <property type="molecule type" value="Genomic_DNA"/>
</dbReference>
<dbReference type="AlphaFoldDB" id="A0A420EU27"/>
<organism evidence="2 3">
    <name type="scientific">Micromonospora globbae</name>
    <dbReference type="NCBI Taxonomy" id="1894969"/>
    <lineage>
        <taxon>Bacteria</taxon>
        <taxon>Bacillati</taxon>
        <taxon>Actinomycetota</taxon>
        <taxon>Actinomycetes</taxon>
        <taxon>Micromonosporales</taxon>
        <taxon>Micromonosporaceae</taxon>
        <taxon>Micromonospora</taxon>
    </lineage>
</organism>
<reference evidence="2 3" key="1">
    <citation type="journal article" date="2018" name="Int. J. Syst. Evol. Microbiol.">
        <title>Micromonospora globbae sp. nov., an endophytic actinomycete isolated from roots of Globba winitii C. H. Wright.</title>
        <authorList>
            <person name="Kuncharoen N."/>
            <person name="Pittayakhajonwut P."/>
            <person name="Tanasupawat S."/>
        </authorList>
    </citation>
    <scope>NUCLEOTIDE SEQUENCE [LARGE SCALE GENOMIC DNA]</scope>
    <source>
        <strain evidence="2 3">WPS1-2</strain>
    </source>
</reference>
<dbReference type="Proteomes" id="UP000285744">
    <property type="component" value="Unassembled WGS sequence"/>
</dbReference>
<proteinExistence type="predicted"/>
<feature type="region of interest" description="Disordered" evidence="1">
    <location>
        <begin position="112"/>
        <end position="132"/>
    </location>
</feature>
<dbReference type="OrthoDB" id="3403447at2"/>
<comment type="caution">
    <text evidence="2">The sequence shown here is derived from an EMBL/GenBank/DDBJ whole genome shotgun (WGS) entry which is preliminary data.</text>
</comment>